<evidence type="ECO:0000313" key="2">
    <source>
        <dbReference type="EMBL" id="KAK7055733.1"/>
    </source>
</evidence>
<evidence type="ECO:0000313" key="3">
    <source>
        <dbReference type="Proteomes" id="UP001362999"/>
    </source>
</evidence>
<proteinExistence type="predicted"/>
<dbReference type="EMBL" id="JAWWNJ010000005">
    <property type="protein sequence ID" value="KAK7055733.1"/>
    <property type="molecule type" value="Genomic_DNA"/>
</dbReference>
<keyword evidence="3" id="KW-1185">Reference proteome</keyword>
<protein>
    <submittedName>
        <fullName evidence="2">Uncharacterized protein</fullName>
    </submittedName>
</protein>
<evidence type="ECO:0000256" key="1">
    <source>
        <dbReference type="SAM" id="MobiDB-lite"/>
    </source>
</evidence>
<reference evidence="2 3" key="1">
    <citation type="journal article" date="2024" name="J Genomics">
        <title>Draft genome sequencing and assembly of Favolaschia claudopus CIRM-BRFM 2984 isolated from oak limbs.</title>
        <authorList>
            <person name="Navarro D."/>
            <person name="Drula E."/>
            <person name="Chaduli D."/>
            <person name="Cazenave R."/>
            <person name="Ahrendt S."/>
            <person name="Wang J."/>
            <person name="Lipzen A."/>
            <person name="Daum C."/>
            <person name="Barry K."/>
            <person name="Grigoriev I.V."/>
            <person name="Favel A."/>
            <person name="Rosso M.N."/>
            <person name="Martin F."/>
        </authorList>
    </citation>
    <scope>NUCLEOTIDE SEQUENCE [LARGE SCALE GENOMIC DNA]</scope>
    <source>
        <strain evidence="2 3">CIRM-BRFM 2984</strain>
    </source>
</reference>
<feature type="region of interest" description="Disordered" evidence="1">
    <location>
        <begin position="39"/>
        <end position="61"/>
    </location>
</feature>
<dbReference type="Proteomes" id="UP001362999">
    <property type="component" value="Unassembled WGS sequence"/>
</dbReference>
<sequence length="215" mass="25429">MGRRAKYLSLEEKALAQREHDLNYSRSVHGKPMRSAYREYAHRRKQRKIPQATPLLPSPTPRQLRLYLSPLPTHSPLFAEALRSPDALDESDLARWKKEPPFEKDDDPTDPHSSQYLKFTRSLIEVLHGVRLREENQRDAQLRKELQGGGRKHVLLQLEEEVLEKCGVWRRVEELEKGGFYHPDHQSREFAMLEHYLQWLGRSICYLYYLKFAVL</sequence>
<gene>
    <name evidence="2" type="ORF">R3P38DRAFT_3170405</name>
</gene>
<organism evidence="2 3">
    <name type="scientific">Favolaschia claudopus</name>
    <dbReference type="NCBI Taxonomy" id="2862362"/>
    <lineage>
        <taxon>Eukaryota</taxon>
        <taxon>Fungi</taxon>
        <taxon>Dikarya</taxon>
        <taxon>Basidiomycota</taxon>
        <taxon>Agaricomycotina</taxon>
        <taxon>Agaricomycetes</taxon>
        <taxon>Agaricomycetidae</taxon>
        <taxon>Agaricales</taxon>
        <taxon>Marasmiineae</taxon>
        <taxon>Mycenaceae</taxon>
        <taxon>Favolaschia</taxon>
    </lineage>
</organism>
<dbReference type="AlphaFoldDB" id="A0AAW0DW88"/>
<accession>A0AAW0DW88</accession>
<name>A0AAW0DW88_9AGAR</name>
<comment type="caution">
    <text evidence="2">The sequence shown here is derived from an EMBL/GenBank/DDBJ whole genome shotgun (WGS) entry which is preliminary data.</text>
</comment>